<feature type="domain" description="DUF7913" evidence="2">
    <location>
        <begin position="5"/>
        <end position="124"/>
    </location>
</feature>
<dbReference type="PANTHER" id="PTHR33913:SF1">
    <property type="entry name" value="DRBM DOMAIN-CONTAINING PROTEIN"/>
    <property type="match status" value="1"/>
</dbReference>
<dbReference type="Pfam" id="PF25500">
    <property type="entry name" value="DUF7913"/>
    <property type="match status" value="1"/>
</dbReference>
<proteinExistence type="predicted"/>
<dbReference type="Proteomes" id="UP001154282">
    <property type="component" value="Unassembled WGS sequence"/>
</dbReference>
<organism evidence="3 4">
    <name type="scientific">Linum tenue</name>
    <dbReference type="NCBI Taxonomy" id="586396"/>
    <lineage>
        <taxon>Eukaryota</taxon>
        <taxon>Viridiplantae</taxon>
        <taxon>Streptophyta</taxon>
        <taxon>Embryophyta</taxon>
        <taxon>Tracheophyta</taxon>
        <taxon>Spermatophyta</taxon>
        <taxon>Magnoliopsida</taxon>
        <taxon>eudicotyledons</taxon>
        <taxon>Gunneridae</taxon>
        <taxon>Pentapetalae</taxon>
        <taxon>rosids</taxon>
        <taxon>fabids</taxon>
        <taxon>Malpighiales</taxon>
        <taxon>Linaceae</taxon>
        <taxon>Linum</taxon>
    </lineage>
</organism>
<comment type="caution">
    <text evidence="3">The sequence shown here is derived from an EMBL/GenBank/DDBJ whole genome shotgun (WGS) entry which is preliminary data.</text>
</comment>
<reference evidence="3" key="1">
    <citation type="submission" date="2022-08" db="EMBL/GenBank/DDBJ databases">
        <authorList>
            <person name="Gutierrez-Valencia J."/>
        </authorList>
    </citation>
    <scope>NUCLEOTIDE SEQUENCE</scope>
</reference>
<name>A0AAV0L2A4_9ROSI</name>
<keyword evidence="1" id="KW-0472">Membrane</keyword>
<dbReference type="PANTHER" id="PTHR33913">
    <property type="entry name" value="ALEURONE LAYER MORPHOGENESIS PROTEIN"/>
    <property type="match status" value="1"/>
</dbReference>
<sequence length="157" mass="17461">MEGIDVCQTKEAILALFDNLVDLKLPTKSGSGFTPSLADEDIIATQIHVVVLMYNYYNRSQHPELNFMNFESSCKLVVILRPNFLLSLKLTRSSNDTVLEALQTQLSLTKTNIMDACNIAMSLDLSQTLDRLVAGAVVLFCWCATCCSYLSLLANWT</sequence>
<evidence type="ECO:0000313" key="3">
    <source>
        <dbReference type="EMBL" id="CAI0428562.1"/>
    </source>
</evidence>
<feature type="transmembrane region" description="Helical" evidence="1">
    <location>
        <begin position="132"/>
        <end position="154"/>
    </location>
</feature>
<dbReference type="InterPro" id="IPR057235">
    <property type="entry name" value="DUF7913"/>
</dbReference>
<keyword evidence="1" id="KW-1133">Transmembrane helix</keyword>
<evidence type="ECO:0000259" key="2">
    <source>
        <dbReference type="Pfam" id="PF25500"/>
    </source>
</evidence>
<protein>
    <recommendedName>
        <fullName evidence="2">DUF7913 domain-containing protein</fullName>
    </recommendedName>
</protein>
<evidence type="ECO:0000256" key="1">
    <source>
        <dbReference type="SAM" id="Phobius"/>
    </source>
</evidence>
<dbReference type="EMBL" id="CAMGYJ010000006">
    <property type="protein sequence ID" value="CAI0428562.1"/>
    <property type="molecule type" value="Genomic_DNA"/>
</dbReference>
<accession>A0AAV0L2A4</accession>
<dbReference type="AlphaFoldDB" id="A0AAV0L2A4"/>
<keyword evidence="4" id="KW-1185">Reference proteome</keyword>
<evidence type="ECO:0000313" key="4">
    <source>
        <dbReference type="Proteomes" id="UP001154282"/>
    </source>
</evidence>
<gene>
    <name evidence="3" type="ORF">LITE_LOCUS21722</name>
</gene>
<keyword evidence="1" id="KW-0812">Transmembrane</keyword>